<organism evidence="5 6">
    <name type="scientific">Actinidia rufa</name>
    <dbReference type="NCBI Taxonomy" id="165716"/>
    <lineage>
        <taxon>Eukaryota</taxon>
        <taxon>Viridiplantae</taxon>
        <taxon>Streptophyta</taxon>
        <taxon>Embryophyta</taxon>
        <taxon>Tracheophyta</taxon>
        <taxon>Spermatophyta</taxon>
        <taxon>Magnoliopsida</taxon>
        <taxon>eudicotyledons</taxon>
        <taxon>Gunneridae</taxon>
        <taxon>Pentapetalae</taxon>
        <taxon>asterids</taxon>
        <taxon>Ericales</taxon>
        <taxon>Actinidiaceae</taxon>
        <taxon>Actinidia</taxon>
    </lineage>
</organism>
<dbReference type="InterPro" id="IPR029044">
    <property type="entry name" value="Nucleotide-diphossugar_trans"/>
</dbReference>
<dbReference type="AlphaFoldDB" id="A0A7J0ESV1"/>
<dbReference type="Proteomes" id="UP000585474">
    <property type="component" value="Unassembled WGS sequence"/>
</dbReference>
<dbReference type="OrthoDB" id="2014201at2759"/>
<protein>
    <recommendedName>
        <fullName evidence="4">Hexosyltransferase</fullName>
        <ecNumber evidence="4">2.4.1.-</ecNumber>
    </recommendedName>
</protein>
<dbReference type="InterPro" id="IPR050587">
    <property type="entry name" value="GNT1/Glycosyltrans_8"/>
</dbReference>
<sequence length="286" mass="32200">MALNLVSGTGLAKAASLRSRAYVTFFLAGDGDYVKGVVGLAKGLRKVKSAYPLVVAVLPDVPAEPSHDDLLGRRHPGVPKHRPPLRHARWCILRRHGLFLREDLAHTPQYNIGYCQQCPGRVQWDSELGPKPALYFNAGMFVYEPSLSTYDDLLNKLKITPTTPFAEQDFLNMFFRDVYKPIPPIYNLVLAMLWRHPENIELDKVKVVHYCAAGSKPWRFTGKEENMDREDIKMLVKKWWDIYNDKSLDYKRTNNSSPVEGETGQFTAAALSEAGVVHFIAAPSAA</sequence>
<dbReference type="InterPro" id="IPR002495">
    <property type="entry name" value="Glyco_trans_8"/>
</dbReference>
<evidence type="ECO:0000313" key="5">
    <source>
        <dbReference type="EMBL" id="GFY89079.1"/>
    </source>
</evidence>
<keyword evidence="3" id="KW-0464">Manganese</keyword>
<dbReference type="EC" id="2.4.1.-" evidence="4"/>
<comment type="similarity">
    <text evidence="4">Belongs to the glycosyltransferase 8 family.</text>
</comment>
<dbReference type="PANTHER" id="PTHR11183">
    <property type="entry name" value="GLYCOGENIN SUBFAMILY MEMBER"/>
    <property type="match status" value="1"/>
</dbReference>
<dbReference type="Gene3D" id="3.90.550.10">
    <property type="entry name" value="Spore Coat Polysaccharide Biosynthesis Protein SpsA, Chain A"/>
    <property type="match status" value="1"/>
</dbReference>
<evidence type="ECO:0000256" key="1">
    <source>
        <dbReference type="ARBA" id="ARBA00022676"/>
    </source>
</evidence>
<dbReference type="Pfam" id="PF01501">
    <property type="entry name" value="Glyco_transf_8"/>
    <property type="match status" value="1"/>
</dbReference>
<gene>
    <name evidence="5" type="ORF">Acr_06g0010190</name>
</gene>
<evidence type="ECO:0000313" key="6">
    <source>
        <dbReference type="Proteomes" id="UP000585474"/>
    </source>
</evidence>
<keyword evidence="2" id="KW-0808">Transferase</keyword>
<keyword evidence="6" id="KW-1185">Reference proteome</keyword>
<evidence type="ECO:0000256" key="3">
    <source>
        <dbReference type="ARBA" id="ARBA00023211"/>
    </source>
</evidence>
<dbReference type="EMBL" id="BJWL01000006">
    <property type="protein sequence ID" value="GFY89079.1"/>
    <property type="molecule type" value="Genomic_DNA"/>
</dbReference>
<proteinExistence type="inferred from homology"/>
<accession>A0A7J0ESV1</accession>
<keyword evidence="1" id="KW-0328">Glycosyltransferase</keyword>
<evidence type="ECO:0000256" key="4">
    <source>
        <dbReference type="RuleBase" id="RU362027"/>
    </source>
</evidence>
<comment type="caution">
    <text evidence="5">The sequence shown here is derived from an EMBL/GenBank/DDBJ whole genome shotgun (WGS) entry which is preliminary data.</text>
</comment>
<dbReference type="GO" id="GO:0016757">
    <property type="term" value="F:glycosyltransferase activity"/>
    <property type="evidence" value="ECO:0007669"/>
    <property type="project" value="UniProtKB-KW"/>
</dbReference>
<name>A0A7J0ESV1_9ERIC</name>
<evidence type="ECO:0000256" key="2">
    <source>
        <dbReference type="ARBA" id="ARBA00022679"/>
    </source>
</evidence>
<dbReference type="SUPFAM" id="SSF53448">
    <property type="entry name" value="Nucleotide-diphospho-sugar transferases"/>
    <property type="match status" value="1"/>
</dbReference>
<reference evidence="5 6" key="1">
    <citation type="submission" date="2019-07" db="EMBL/GenBank/DDBJ databases">
        <title>De Novo Assembly of kiwifruit Actinidia rufa.</title>
        <authorList>
            <person name="Sugita-Konishi S."/>
            <person name="Sato K."/>
            <person name="Mori E."/>
            <person name="Abe Y."/>
            <person name="Kisaki G."/>
            <person name="Hamano K."/>
            <person name="Suezawa K."/>
            <person name="Otani M."/>
            <person name="Fukuda T."/>
            <person name="Manabe T."/>
            <person name="Gomi K."/>
            <person name="Tabuchi M."/>
            <person name="Akimitsu K."/>
            <person name="Kataoka I."/>
        </authorList>
    </citation>
    <scope>NUCLEOTIDE SEQUENCE [LARGE SCALE GENOMIC DNA]</scope>
    <source>
        <strain evidence="6">cv. Fuchu</strain>
    </source>
</reference>